<dbReference type="STRING" id="200378.SAMN05216553_11855"/>
<reference evidence="3" key="1">
    <citation type="submission" date="2016-10" db="EMBL/GenBank/DDBJ databases">
        <authorList>
            <person name="Varghese N."/>
            <person name="Submissions S."/>
        </authorList>
    </citation>
    <scope>NUCLEOTIDE SEQUENCE [LARGE SCALE GENOMIC DNA]</scope>
    <source>
        <strain evidence="3">CGMCC 4.3506</strain>
    </source>
</reference>
<keyword evidence="3" id="KW-1185">Reference proteome</keyword>
<feature type="chain" id="PRO_5038791855" description="Small secreted protein" evidence="1">
    <location>
        <begin position="23"/>
        <end position="190"/>
    </location>
</feature>
<dbReference type="RefSeq" id="WP_090057772.1">
    <property type="nucleotide sequence ID" value="NZ_FNCC01000018.1"/>
</dbReference>
<organism evidence="2 3">
    <name type="scientific">Lentzea fradiae</name>
    <dbReference type="NCBI Taxonomy" id="200378"/>
    <lineage>
        <taxon>Bacteria</taxon>
        <taxon>Bacillati</taxon>
        <taxon>Actinomycetota</taxon>
        <taxon>Actinomycetes</taxon>
        <taxon>Pseudonocardiales</taxon>
        <taxon>Pseudonocardiaceae</taxon>
        <taxon>Lentzea</taxon>
    </lineage>
</organism>
<dbReference type="AlphaFoldDB" id="A0A1G8AQZ1"/>
<protein>
    <recommendedName>
        <fullName evidence="4">Small secreted protein</fullName>
    </recommendedName>
</protein>
<dbReference type="Proteomes" id="UP000199623">
    <property type="component" value="Unassembled WGS sequence"/>
</dbReference>
<accession>A0A1G8AQZ1</accession>
<evidence type="ECO:0008006" key="4">
    <source>
        <dbReference type="Google" id="ProtNLM"/>
    </source>
</evidence>
<evidence type="ECO:0000313" key="3">
    <source>
        <dbReference type="Proteomes" id="UP000199623"/>
    </source>
</evidence>
<evidence type="ECO:0000256" key="1">
    <source>
        <dbReference type="SAM" id="SignalP"/>
    </source>
</evidence>
<dbReference type="PROSITE" id="PS51257">
    <property type="entry name" value="PROKAR_LIPOPROTEIN"/>
    <property type="match status" value="1"/>
</dbReference>
<name>A0A1G8AQZ1_9PSEU</name>
<evidence type="ECO:0000313" key="2">
    <source>
        <dbReference type="EMBL" id="SDH23339.1"/>
    </source>
</evidence>
<dbReference type="EMBL" id="FNCC01000018">
    <property type="protein sequence ID" value="SDH23339.1"/>
    <property type="molecule type" value="Genomic_DNA"/>
</dbReference>
<proteinExistence type="predicted"/>
<feature type="signal peptide" evidence="1">
    <location>
        <begin position="1"/>
        <end position="22"/>
    </location>
</feature>
<dbReference type="OrthoDB" id="3573478at2"/>
<keyword evidence="1" id="KW-0732">Signal</keyword>
<gene>
    <name evidence="2" type="ORF">SAMN05216553_11855</name>
</gene>
<sequence>MRRSLVATAAAAALVLAGCTSGGSSGTSSTPTGDAASADAVAYMDKVCGAASEFAKIEKTAPQLDASDPQKLKAEMAAYMGQLADAFTKSAEGLKNVGPSPVAGGEQAVDKMSETFTSLGTVFADAKAQVEQADANNANGGLQAAGEAIAKLSELADPLRDLEAVPELQKATQSAQKCQEMQRLNITPTS</sequence>